<dbReference type="CDD" id="cd02019">
    <property type="entry name" value="NK"/>
    <property type="match status" value="1"/>
</dbReference>
<dbReference type="GO" id="GO:0046872">
    <property type="term" value="F:metal ion binding"/>
    <property type="evidence" value="ECO:0007669"/>
    <property type="project" value="UniProtKB-KW"/>
</dbReference>
<protein>
    <recommendedName>
        <fullName evidence="3">tRNA threonylcarbamoyladenosine biosynthesis protein TsaE</fullName>
    </recommendedName>
    <alternativeName>
        <fullName evidence="10">t(6)A37 threonylcarbamoyladenosine biosynthesis protein TsaE</fullName>
    </alternativeName>
</protein>
<dbReference type="InterPro" id="IPR003442">
    <property type="entry name" value="T6A_TsaE"/>
</dbReference>
<evidence type="ECO:0000313" key="12">
    <source>
        <dbReference type="Proteomes" id="UP001321825"/>
    </source>
</evidence>
<dbReference type="Pfam" id="PF02367">
    <property type="entry name" value="TsaE"/>
    <property type="match status" value="1"/>
</dbReference>
<evidence type="ECO:0000256" key="9">
    <source>
        <dbReference type="ARBA" id="ARBA00022842"/>
    </source>
</evidence>
<reference evidence="12" key="1">
    <citation type="journal article" date="2024" name="Int. J. Syst. Evol. Microbiol.">
        <title>Methylomarinovum tepidoasis sp. nov., a moderately thermophilic methanotroph of the family Methylothermaceae isolated from a deep-sea hydrothermal field.</title>
        <authorList>
            <person name="Hirayama H."/>
            <person name="Takaki Y."/>
            <person name="Abe M."/>
            <person name="Miyazaki M."/>
            <person name="Uematsu K."/>
            <person name="Matsui Y."/>
            <person name="Takai K."/>
        </authorList>
    </citation>
    <scope>NUCLEOTIDE SEQUENCE [LARGE SCALE GENOMIC DNA]</scope>
    <source>
        <strain evidence="12">IT-9</strain>
    </source>
</reference>
<sequence length="155" mass="16769">MAATTGQRLSAFLPDPEATAAFGKRLARCLEAGVVVYLEGPLGAGKTTLVRALLSDRGYRGRVKSPTYTLVETYPGVVHLDLYRLADPEELEWLGVRDYLDGETIVLAEWAEKGRGVLPPPDLVVRLTPEGEGRRVTVTAAGPKGEPILRCLAQI</sequence>
<evidence type="ECO:0000313" key="11">
    <source>
        <dbReference type="EMBL" id="BCX81790.1"/>
    </source>
</evidence>
<keyword evidence="6" id="KW-0479">Metal-binding</keyword>
<dbReference type="AlphaFoldDB" id="A0AAU9BZJ3"/>
<dbReference type="Proteomes" id="UP001321825">
    <property type="component" value="Chromosome"/>
</dbReference>
<dbReference type="SUPFAM" id="SSF52540">
    <property type="entry name" value="P-loop containing nucleoside triphosphate hydrolases"/>
    <property type="match status" value="1"/>
</dbReference>
<evidence type="ECO:0000256" key="4">
    <source>
        <dbReference type="ARBA" id="ARBA00022490"/>
    </source>
</evidence>
<evidence type="ECO:0000256" key="10">
    <source>
        <dbReference type="ARBA" id="ARBA00032441"/>
    </source>
</evidence>
<evidence type="ECO:0000256" key="7">
    <source>
        <dbReference type="ARBA" id="ARBA00022741"/>
    </source>
</evidence>
<organism evidence="11 12">
    <name type="scientific">Methylomarinovum caldicuralii</name>
    <dbReference type="NCBI Taxonomy" id="438856"/>
    <lineage>
        <taxon>Bacteria</taxon>
        <taxon>Pseudomonadati</taxon>
        <taxon>Pseudomonadota</taxon>
        <taxon>Gammaproteobacteria</taxon>
        <taxon>Methylococcales</taxon>
        <taxon>Methylothermaceae</taxon>
        <taxon>Methylomarinovum</taxon>
    </lineage>
</organism>
<keyword evidence="5" id="KW-0819">tRNA processing</keyword>
<evidence type="ECO:0000256" key="8">
    <source>
        <dbReference type="ARBA" id="ARBA00022840"/>
    </source>
</evidence>
<keyword evidence="7" id="KW-0547">Nucleotide-binding</keyword>
<dbReference type="RefSeq" id="WP_317704219.1">
    <property type="nucleotide sequence ID" value="NZ_AP024714.1"/>
</dbReference>
<keyword evidence="4" id="KW-0963">Cytoplasm</keyword>
<dbReference type="InterPro" id="IPR027417">
    <property type="entry name" value="P-loop_NTPase"/>
</dbReference>
<dbReference type="EMBL" id="AP024714">
    <property type="protein sequence ID" value="BCX81790.1"/>
    <property type="molecule type" value="Genomic_DNA"/>
</dbReference>
<dbReference type="KEGG" id="mcau:MIT9_P1370"/>
<accession>A0AAU9BZJ3</accession>
<evidence type="ECO:0000256" key="2">
    <source>
        <dbReference type="ARBA" id="ARBA00007599"/>
    </source>
</evidence>
<comment type="subcellular location">
    <subcellularLocation>
        <location evidence="1">Cytoplasm</location>
    </subcellularLocation>
</comment>
<evidence type="ECO:0000256" key="5">
    <source>
        <dbReference type="ARBA" id="ARBA00022694"/>
    </source>
</evidence>
<gene>
    <name evidence="11" type="ORF">MIT9_P1370</name>
</gene>
<dbReference type="GO" id="GO:0002949">
    <property type="term" value="P:tRNA threonylcarbamoyladenosine modification"/>
    <property type="evidence" value="ECO:0007669"/>
    <property type="project" value="InterPro"/>
</dbReference>
<dbReference type="GO" id="GO:0005524">
    <property type="term" value="F:ATP binding"/>
    <property type="evidence" value="ECO:0007669"/>
    <property type="project" value="UniProtKB-KW"/>
</dbReference>
<dbReference type="PANTHER" id="PTHR33540">
    <property type="entry name" value="TRNA THREONYLCARBAMOYLADENOSINE BIOSYNTHESIS PROTEIN TSAE"/>
    <property type="match status" value="1"/>
</dbReference>
<name>A0AAU9BZJ3_9GAMM</name>
<evidence type="ECO:0000256" key="1">
    <source>
        <dbReference type="ARBA" id="ARBA00004496"/>
    </source>
</evidence>
<evidence type="ECO:0000256" key="6">
    <source>
        <dbReference type="ARBA" id="ARBA00022723"/>
    </source>
</evidence>
<dbReference type="NCBIfam" id="TIGR00150">
    <property type="entry name" value="T6A_YjeE"/>
    <property type="match status" value="1"/>
</dbReference>
<dbReference type="PANTHER" id="PTHR33540:SF2">
    <property type="entry name" value="TRNA THREONYLCARBAMOYLADENOSINE BIOSYNTHESIS PROTEIN TSAE"/>
    <property type="match status" value="1"/>
</dbReference>
<keyword evidence="9" id="KW-0460">Magnesium</keyword>
<comment type="similarity">
    <text evidence="2">Belongs to the TsaE family.</text>
</comment>
<dbReference type="Gene3D" id="3.40.50.300">
    <property type="entry name" value="P-loop containing nucleotide triphosphate hydrolases"/>
    <property type="match status" value="1"/>
</dbReference>
<dbReference type="GO" id="GO:0005737">
    <property type="term" value="C:cytoplasm"/>
    <property type="evidence" value="ECO:0007669"/>
    <property type="project" value="UniProtKB-SubCell"/>
</dbReference>
<keyword evidence="8" id="KW-0067">ATP-binding</keyword>
<proteinExistence type="inferred from homology"/>
<keyword evidence="12" id="KW-1185">Reference proteome</keyword>
<evidence type="ECO:0000256" key="3">
    <source>
        <dbReference type="ARBA" id="ARBA00019010"/>
    </source>
</evidence>